<dbReference type="PIRSF" id="PIRSF000025">
    <property type="entry name" value="Cytc_Bsub_c550"/>
    <property type="match status" value="1"/>
</dbReference>
<keyword evidence="4" id="KW-0249">Electron transport</keyword>
<dbReference type="InterPro" id="IPR009056">
    <property type="entry name" value="Cyt_c-like_dom"/>
</dbReference>
<comment type="PTM">
    <text evidence="6">Binds 1 heme c group covalently per subunit.</text>
</comment>
<dbReference type="PROSITE" id="PS51257">
    <property type="entry name" value="PROKAR_LIPOPROTEIN"/>
    <property type="match status" value="1"/>
</dbReference>
<dbReference type="Proteomes" id="UP000587942">
    <property type="component" value="Unassembled WGS sequence"/>
</dbReference>
<dbReference type="PROSITE" id="PS51007">
    <property type="entry name" value="CYTC"/>
    <property type="match status" value="1"/>
</dbReference>
<dbReference type="GO" id="GO:0009055">
    <property type="term" value="F:electron transfer activity"/>
    <property type="evidence" value="ECO:0007669"/>
    <property type="project" value="InterPro"/>
</dbReference>
<evidence type="ECO:0000256" key="5">
    <source>
        <dbReference type="ARBA" id="ARBA00023004"/>
    </source>
</evidence>
<dbReference type="GO" id="GO:0005506">
    <property type="term" value="F:iron ion binding"/>
    <property type="evidence" value="ECO:0007669"/>
    <property type="project" value="InterPro"/>
</dbReference>
<evidence type="ECO:0000313" key="11">
    <source>
        <dbReference type="Proteomes" id="UP000587942"/>
    </source>
</evidence>
<evidence type="ECO:0000313" key="10">
    <source>
        <dbReference type="EMBL" id="NKE06779.1"/>
    </source>
</evidence>
<name>A0A846TJ16_9BACI</name>
<dbReference type="AlphaFoldDB" id="A0A846TJ16"/>
<dbReference type="GO" id="GO:0020037">
    <property type="term" value="F:heme binding"/>
    <property type="evidence" value="ECO:0007669"/>
    <property type="project" value="InterPro"/>
</dbReference>
<keyword evidence="1" id="KW-0813">Transport</keyword>
<evidence type="ECO:0000256" key="4">
    <source>
        <dbReference type="ARBA" id="ARBA00022982"/>
    </source>
</evidence>
<accession>A0A846TJ16</accession>
<dbReference type="SUPFAM" id="SSF46626">
    <property type="entry name" value="Cytochrome c"/>
    <property type="match status" value="1"/>
</dbReference>
<dbReference type="GO" id="GO:0016020">
    <property type="term" value="C:membrane"/>
    <property type="evidence" value="ECO:0007669"/>
    <property type="project" value="InterPro"/>
</dbReference>
<comment type="caution">
    <text evidence="10">The sequence shown here is derived from an EMBL/GenBank/DDBJ whole genome shotgun (WGS) entry which is preliminary data.</text>
</comment>
<keyword evidence="5 7" id="KW-0408">Iron</keyword>
<feature type="binding site" description="axial binding residue" evidence="7">
    <location>
        <position position="48"/>
    </location>
    <ligand>
        <name>heme c</name>
        <dbReference type="ChEBI" id="CHEBI:61717"/>
    </ligand>
    <ligandPart>
        <name>Fe</name>
        <dbReference type="ChEBI" id="CHEBI:18248"/>
    </ligandPart>
</feature>
<evidence type="ECO:0000256" key="3">
    <source>
        <dbReference type="ARBA" id="ARBA00022723"/>
    </source>
</evidence>
<feature type="binding site" description="covalent" evidence="6">
    <location>
        <position position="44"/>
    </location>
    <ligand>
        <name>heme c</name>
        <dbReference type="ChEBI" id="CHEBI:61717"/>
    </ligand>
</feature>
<evidence type="ECO:0000256" key="2">
    <source>
        <dbReference type="ARBA" id="ARBA00022617"/>
    </source>
</evidence>
<evidence type="ECO:0000256" key="6">
    <source>
        <dbReference type="PIRSR" id="PIRSR000025-1"/>
    </source>
</evidence>
<dbReference type="InterPro" id="IPR012218">
    <property type="entry name" value="Cyt_c_BACSU-c550-type"/>
</dbReference>
<keyword evidence="2 6" id="KW-0349">Heme</keyword>
<feature type="chain" id="PRO_5032753908" evidence="8">
    <location>
        <begin position="18"/>
        <end position="104"/>
    </location>
</feature>
<feature type="signal peptide" evidence="8">
    <location>
        <begin position="1"/>
        <end position="17"/>
    </location>
</feature>
<evidence type="ECO:0000256" key="7">
    <source>
        <dbReference type="PIRSR" id="PIRSR000025-2"/>
    </source>
</evidence>
<protein>
    <submittedName>
        <fullName evidence="10">Cytochrome c</fullName>
    </submittedName>
</protein>
<feature type="domain" description="Cytochrome c" evidence="9">
    <location>
        <begin position="31"/>
        <end position="104"/>
    </location>
</feature>
<dbReference type="InterPro" id="IPR054782">
    <property type="entry name" value="Cytochro_C551"/>
</dbReference>
<dbReference type="NCBIfam" id="NF045774">
    <property type="entry name" value="cytochro_C551"/>
    <property type="match status" value="1"/>
</dbReference>
<evidence type="ECO:0000256" key="1">
    <source>
        <dbReference type="ARBA" id="ARBA00022448"/>
    </source>
</evidence>
<feature type="binding site" description="covalent" evidence="6">
    <location>
        <position position="47"/>
    </location>
    <ligand>
        <name>heme c</name>
        <dbReference type="ChEBI" id="CHEBI:61717"/>
    </ligand>
</feature>
<dbReference type="Gene3D" id="1.10.760.10">
    <property type="entry name" value="Cytochrome c-like domain"/>
    <property type="match status" value="1"/>
</dbReference>
<dbReference type="RefSeq" id="WP_167833192.1">
    <property type="nucleotide sequence ID" value="NZ_JAAVUM010000010.1"/>
</dbReference>
<organism evidence="10 11">
    <name type="scientific">Mesobacillus selenatarsenatis</name>
    <dbReference type="NCBI Taxonomy" id="388741"/>
    <lineage>
        <taxon>Bacteria</taxon>
        <taxon>Bacillati</taxon>
        <taxon>Bacillota</taxon>
        <taxon>Bacilli</taxon>
        <taxon>Bacillales</taxon>
        <taxon>Bacillaceae</taxon>
        <taxon>Mesobacillus</taxon>
    </lineage>
</organism>
<dbReference type="Pfam" id="PF13442">
    <property type="entry name" value="Cytochrome_CBB3"/>
    <property type="match status" value="1"/>
</dbReference>
<keyword evidence="8" id="KW-0732">Signal</keyword>
<evidence type="ECO:0000256" key="8">
    <source>
        <dbReference type="SAM" id="SignalP"/>
    </source>
</evidence>
<gene>
    <name evidence="10" type="ORF">GWK17_15095</name>
</gene>
<dbReference type="InterPro" id="IPR036909">
    <property type="entry name" value="Cyt_c-like_dom_sf"/>
</dbReference>
<reference evidence="10 11" key="1">
    <citation type="submission" date="2020-03" db="EMBL/GenBank/DDBJ databases">
        <authorList>
            <person name="Sun Q."/>
        </authorList>
    </citation>
    <scope>NUCLEOTIDE SEQUENCE [LARGE SCALE GENOMIC DNA]</scope>
    <source>
        <strain evidence="10 11">KACC 21451</strain>
    </source>
</reference>
<feature type="binding site" description="axial binding residue" evidence="7">
    <location>
        <position position="83"/>
    </location>
    <ligand>
        <name>heme c</name>
        <dbReference type="ChEBI" id="CHEBI:61717"/>
    </ligand>
    <ligandPart>
        <name>Fe</name>
        <dbReference type="ChEBI" id="CHEBI:18248"/>
    </ligandPart>
</feature>
<sequence length="104" mass="10400">MKKKLLALLMGTSLALAACGGGGDEAGGGDTAGADPEKLFNQKCSSCHGGNLEGGVGPKLSDVGSRLSQDEIESVIANGQGSMPPKLLEGDDASAVAEWLANKK</sequence>
<keyword evidence="3 7" id="KW-0479">Metal-binding</keyword>
<evidence type="ECO:0000259" key="9">
    <source>
        <dbReference type="PROSITE" id="PS51007"/>
    </source>
</evidence>
<proteinExistence type="predicted"/>
<dbReference type="EMBL" id="JAAVUM010000010">
    <property type="protein sequence ID" value="NKE06779.1"/>
    <property type="molecule type" value="Genomic_DNA"/>
</dbReference>
<dbReference type="PANTHER" id="PTHR37823:SF4">
    <property type="entry name" value="MENAQUINOL-CYTOCHROME C REDUCTASE CYTOCHROME B_C SUBUNIT"/>
    <property type="match status" value="1"/>
</dbReference>
<dbReference type="PANTHER" id="PTHR37823">
    <property type="entry name" value="CYTOCHROME C-553-LIKE"/>
    <property type="match status" value="1"/>
</dbReference>
<dbReference type="InterPro" id="IPR051811">
    <property type="entry name" value="Cytochrome_c550/c551-like"/>
</dbReference>